<dbReference type="PANTHER" id="PTHR33488">
    <property type="entry name" value="ZGC:162509"/>
    <property type="match status" value="1"/>
</dbReference>
<dbReference type="OrthoDB" id="10418881at2759"/>
<accession>A0A0N4VA12</accession>
<dbReference type="WBParaSite" id="EVEC_0000729101-mRNA-1">
    <property type="protein sequence ID" value="EVEC_0000729101-mRNA-1"/>
    <property type="gene ID" value="EVEC_0000729101"/>
</dbReference>
<evidence type="ECO:0000313" key="3">
    <source>
        <dbReference type="Proteomes" id="UP000274131"/>
    </source>
</evidence>
<reference evidence="4" key="1">
    <citation type="submission" date="2016-04" db="UniProtKB">
        <authorList>
            <consortium name="WormBaseParasite"/>
        </authorList>
    </citation>
    <scope>IDENTIFICATION</scope>
</reference>
<feature type="region of interest" description="Disordered" evidence="1">
    <location>
        <begin position="67"/>
        <end position="86"/>
    </location>
</feature>
<evidence type="ECO:0000313" key="4">
    <source>
        <dbReference type="WBParaSite" id="EVEC_0000729101-mRNA-1"/>
    </source>
</evidence>
<name>A0A0N4VA12_ENTVE</name>
<reference evidence="2 3" key="2">
    <citation type="submission" date="2018-10" db="EMBL/GenBank/DDBJ databases">
        <authorList>
            <consortium name="Pathogen Informatics"/>
        </authorList>
    </citation>
    <scope>NUCLEOTIDE SEQUENCE [LARGE SCALE GENOMIC DNA]</scope>
</reference>
<protein>
    <submittedName>
        <fullName evidence="4">Vacuolar protein sorting-associated protein 51 homolog</fullName>
    </submittedName>
</protein>
<evidence type="ECO:0000256" key="1">
    <source>
        <dbReference type="SAM" id="MobiDB-lite"/>
    </source>
</evidence>
<dbReference type="AlphaFoldDB" id="A0A0N4VA12"/>
<keyword evidence="3" id="KW-1185">Reference proteome</keyword>
<evidence type="ECO:0000313" key="2">
    <source>
        <dbReference type="EMBL" id="VDD92061.1"/>
    </source>
</evidence>
<dbReference type="Proteomes" id="UP000274131">
    <property type="component" value="Unassembled WGS sequence"/>
</dbReference>
<gene>
    <name evidence="2" type="ORF">EVEC_LOCUS6812</name>
</gene>
<dbReference type="PANTHER" id="PTHR33488:SF2">
    <property type="entry name" value="EARLY ENDOSOME ANTIGEN 1-LIKE"/>
    <property type="match status" value="1"/>
</dbReference>
<proteinExistence type="predicted"/>
<dbReference type="EMBL" id="UXUI01008659">
    <property type="protein sequence ID" value="VDD92061.1"/>
    <property type="molecule type" value="Genomic_DNA"/>
</dbReference>
<organism evidence="4">
    <name type="scientific">Enterobius vermicularis</name>
    <name type="common">Human pinworm</name>
    <dbReference type="NCBI Taxonomy" id="51028"/>
    <lineage>
        <taxon>Eukaryota</taxon>
        <taxon>Metazoa</taxon>
        <taxon>Ecdysozoa</taxon>
        <taxon>Nematoda</taxon>
        <taxon>Chromadorea</taxon>
        <taxon>Rhabditida</taxon>
        <taxon>Spirurina</taxon>
        <taxon>Oxyuridomorpha</taxon>
        <taxon>Oxyuroidea</taxon>
        <taxon>Oxyuridae</taxon>
        <taxon>Enterobius</taxon>
    </lineage>
</organism>
<sequence length="421" mass="46916">MSVLNGSTKTNGNTNLLREKKEIQKIWNGLTINNSWENFVIGIPRSFSALEKLLVESLNYSPLSTYSEGRAPSAIETKTRTSSESATNDLTVRSADFLMKASSTSGLKSHLVKVVTEAHKALENAAKSMELIRANAAEIPKVVESILNTLSKPKTETLEKHLNARFKKLHKLIENCARPAFSLESNSLHLSELCDGKNVRVGRTGFMLLLEVKGFFERITQFFLEVSKLVEFTLDTSANTLIGTIGEEVDLMLTRPKYSLKPKSVKEIYRTSLSVVVYSLVLRQIGSSYCYFTNNFMLPQTNTLFQYPFVSNSEVELKKKKTEFHILNSNCRKEIDKIFNTDRTAAKRISVLEIDFGLNLHLSDVGTEVNEPLLTIANFAAPVDLSVVKASATDNVKNRVNSFVTRLLGKVGTTGTERSTV</sequence>